<proteinExistence type="predicted"/>
<dbReference type="AlphaFoldDB" id="A0A7C5SQ91"/>
<organism evidence="1">
    <name type="scientific">Oceanithermus profundus</name>
    <dbReference type="NCBI Taxonomy" id="187137"/>
    <lineage>
        <taxon>Bacteria</taxon>
        <taxon>Thermotogati</taxon>
        <taxon>Deinococcota</taxon>
        <taxon>Deinococci</taxon>
        <taxon>Thermales</taxon>
        <taxon>Thermaceae</taxon>
        <taxon>Oceanithermus</taxon>
    </lineage>
</organism>
<reference evidence="1" key="1">
    <citation type="journal article" date="2020" name="mSystems">
        <title>Genome- and Community-Level Interaction Insights into Carbon Utilization and Element Cycling Functions of Hydrothermarchaeota in Hydrothermal Sediment.</title>
        <authorList>
            <person name="Zhou Z."/>
            <person name="Liu Y."/>
            <person name="Xu W."/>
            <person name="Pan J."/>
            <person name="Luo Z.H."/>
            <person name="Li M."/>
        </authorList>
    </citation>
    <scope>NUCLEOTIDE SEQUENCE [LARGE SCALE GENOMIC DNA]</scope>
    <source>
        <strain evidence="1">HyVt-523</strain>
    </source>
</reference>
<name>A0A7C5SQ91_9DEIN</name>
<comment type="caution">
    <text evidence="1">The sequence shown here is derived from an EMBL/GenBank/DDBJ whole genome shotgun (WGS) entry which is preliminary data.</text>
</comment>
<dbReference type="Proteomes" id="UP000886105">
    <property type="component" value="Unassembled WGS sequence"/>
</dbReference>
<gene>
    <name evidence="1" type="ORF">ENJ85_03745</name>
</gene>
<evidence type="ECO:0000313" key="1">
    <source>
        <dbReference type="EMBL" id="HHO58267.1"/>
    </source>
</evidence>
<sequence>MWIYGRNPVLEAAREGGVRRVLVAR</sequence>
<feature type="non-terminal residue" evidence="1">
    <location>
        <position position="25"/>
    </location>
</feature>
<dbReference type="EMBL" id="DRNZ01000235">
    <property type="protein sequence ID" value="HHO58267.1"/>
    <property type="molecule type" value="Genomic_DNA"/>
</dbReference>
<accession>A0A7C5SQ91</accession>
<protein>
    <submittedName>
        <fullName evidence="1">23S rRNA (Guanosine(2251)-2'-O)-methyltransferase RlmB</fullName>
    </submittedName>
</protein>